<evidence type="ECO:0000313" key="3">
    <source>
        <dbReference type="Proteomes" id="UP001151760"/>
    </source>
</evidence>
<dbReference type="Proteomes" id="UP001151760">
    <property type="component" value="Unassembled WGS sequence"/>
</dbReference>
<organism evidence="2 3">
    <name type="scientific">Tanacetum coccineum</name>
    <dbReference type="NCBI Taxonomy" id="301880"/>
    <lineage>
        <taxon>Eukaryota</taxon>
        <taxon>Viridiplantae</taxon>
        <taxon>Streptophyta</taxon>
        <taxon>Embryophyta</taxon>
        <taxon>Tracheophyta</taxon>
        <taxon>Spermatophyta</taxon>
        <taxon>Magnoliopsida</taxon>
        <taxon>eudicotyledons</taxon>
        <taxon>Gunneridae</taxon>
        <taxon>Pentapetalae</taxon>
        <taxon>asterids</taxon>
        <taxon>campanulids</taxon>
        <taxon>Asterales</taxon>
        <taxon>Asteraceae</taxon>
        <taxon>Asteroideae</taxon>
        <taxon>Anthemideae</taxon>
        <taxon>Anthemidinae</taxon>
        <taxon>Tanacetum</taxon>
    </lineage>
</organism>
<reference evidence="2" key="2">
    <citation type="submission" date="2022-01" db="EMBL/GenBank/DDBJ databases">
        <authorList>
            <person name="Yamashiro T."/>
            <person name="Shiraishi A."/>
            <person name="Satake H."/>
            <person name="Nakayama K."/>
        </authorList>
    </citation>
    <scope>NUCLEOTIDE SEQUENCE</scope>
</reference>
<keyword evidence="3" id="KW-1185">Reference proteome</keyword>
<feature type="domain" description="Retrovirus-related Pol polyprotein from transposon TNT 1-94-like beta-barrel" evidence="1">
    <location>
        <begin position="358"/>
        <end position="390"/>
    </location>
</feature>
<evidence type="ECO:0000259" key="1">
    <source>
        <dbReference type="Pfam" id="PF22936"/>
    </source>
</evidence>
<name>A0ABQ4YQL5_9ASTR</name>
<accession>A0ABQ4YQL5</accession>
<dbReference type="EMBL" id="BQNB010010568">
    <property type="protein sequence ID" value="GJS79038.1"/>
    <property type="molecule type" value="Genomic_DNA"/>
</dbReference>
<proteinExistence type="predicted"/>
<protein>
    <recommendedName>
        <fullName evidence="1">Retrovirus-related Pol polyprotein from transposon TNT 1-94-like beta-barrel domain-containing protein</fullName>
    </recommendedName>
</protein>
<dbReference type="InterPro" id="IPR054722">
    <property type="entry name" value="PolX-like_BBD"/>
</dbReference>
<gene>
    <name evidence="2" type="ORF">Tco_0728919</name>
</gene>
<evidence type="ECO:0000313" key="2">
    <source>
        <dbReference type="EMBL" id="GJS79038.1"/>
    </source>
</evidence>
<dbReference type="Pfam" id="PF22936">
    <property type="entry name" value="Pol_BBD"/>
    <property type="match status" value="1"/>
</dbReference>
<comment type="caution">
    <text evidence="2">The sequence shown here is derived from an EMBL/GenBank/DDBJ whole genome shotgun (WGS) entry which is preliminary data.</text>
</comment>
<reference evidence="2" key="1">
    <citation type="journal article" date="2022" name="Int. J. Mol. Sci.">
        <title>Draft Genome of Tanacetum Coccineum: Genomic Comparison of Closely Related Tanacetum-Family Plants.</title>
        <authorList>
            <person name="Yamashiro T."/>
            <person name="Shiraishi A."/>
            <person name="Nakayama K."/>
            <person name="Satake H."/>
        </authorList>
    </citation>
    <scope>NUCLEOTIDE SEQUENCE</scope>
</reference>
<sequence length="443" mass="49291">MAYSSSSLSEVELSSSLDSFLAFKAIDLLCMVTAIDINQGRLKILKQTANLQQLNNVVTTVHANLGIFHVSKFMSLVVVYDRIYAFQIGYASSNEDGEPTVVYYSKLMQGPIHQGVVKSGSCRNEDKNSRLRYGEYVVELDLEEEPTPTRETYAPSASKTAKQLVAKRNQKRLKSILLIAIPDEYLLSLRCLQLLNHSGGSKSTQGLKKQPTTSSNLKNEDFQRLMKMTWKELDLEGGGRVDCQSEEIHSLEGRAMHQTNESSSHARVAQDGLGGYDWSNDFEVEPQNEKRAVHTVSTVRPVSTARPVSTVRPVSTTRPVSTVRPFAPKIPQTSGAIRTIYPRMDNGNPEILLHDHVVVDSGCSSHMTSNKAYLSDYEDYNGGFVAFGSDPKGVHVLRLEDGTEINMLAERRYPLTKNTLEEDDDLRLPVVSDMICSGFAKVY</sequence>